<dbReference type="Proteomes" id="UP000266183">
    <property type="component" value="Chromosome"/>
</dbReference>
<sequence length="230" mass="26547">MVAALVSCRRKIELLHIQSHQNLTLIDSIVVAGELMEFHSCADFMVYYLGESTDTIVLPRQPISSRVGKGQYGKYENAHNWAKITPNNISIQVDTLFHMLEPHHFSHPDEESGNWIVDSIKYQKAFPIVITNHSDSLLYLGTHNMIRRMVQEVKDDHGRWVMLDKEQLDLCGVLARDLILDPKNMLIAKLPRYKGNTKAAFRLKFGFKDGYVYSNTFWDYFDMAKLKPSK</sequence>
<dbReference type="EMBL" id="CP032382">
    <property type="protein sequence ID" value="AYB31467.1"/>
    <property type="molecule type" value="Genomic_DNA"/>
</dbReference>
<evidence type="ECO:0000313" key="2">
    <source>
        <dbReference type="Proteomes" id="UP000266183"/>
    </source>
</evidence>
<evidence type="ECO:0000313" key="1">
    <source>
        <dbReference type="EMBL" id="AYB31467.1"/>
    </source>
</evidence>
<proteinExistence type="predicted"/>
<protein>
    <submittedName>
        <fullName evidence="1">Uncharacterized protein</fullName>
    </submittedName>
</protein>
<dbReference type="AlphaFoldDB" id="A0A385SMF8"/>
<gene>
    <name evidence="1" type="ORF">D4L85_13155</name>
</gene>
<dbReference type="KEGG" id="chk:D4L85_13155"/>
<accession>A0A385SMF8</accession>
<reference evidence="2" key="1">
    <citation type="submission" date="2018-09" db="EMBL/GenBank/DDBJ databases">
        <title>Chryseolinea sp. KIS68-18 isolated from soil.</title>
        <authorList>
            <person name="Weon H.-Y."/>
            <person name="Kwon S.-W."/>
            <person name="Lee S.A."/>
        </authorList>
    </citation>
    <scope>NUCLEOTIDE SEQUENCE [LARGE SCALE GENOMIC DNA]</scope>
    <source>
        <strain evidence="2">KIS68-18</strain>
    </source>
</reference>
<organism evidence="1 2">
    <name type="scientific">Chryseolinea soli</name>
    <dbReference type="NCBI Taxonomy" id="2321403"/>
    <lineage>
        <taxon>Bacteria</taxon>
        <taxon>Pseudomonadati</taxon>
        <taxon>Bacteroidota</taxon>
        <taxon>Cytophagia</taxon>
        <taxon>Cytophagales</taxon>
        <taxon>Fulvivirgaceae</taxon>
        <taxon>Chryseolinea</taxon>
    </lineage>
</organism>
<keyword evidence="2" id="KW-1185">Reference proteome</keyword>
<name>A0A385SMF8_9BACT</name>